<organism evidence="2">
    <name type="scientific">Candidatus Kentrum sp. DK</name>
    <dbReference type="NCBI Taxonomy" id="2126562"/>
    <lineage>
        <taxon>Bacteria</taxon>
        <taxon>Pseudomonadati</taxon>
        <taxon>Pseudomonadota</taxon>
        <taxon>Gammaproteobacteria</taxon>
        <taxon>Candidatus Kentrum</taxon>
    </lineage>
</organism>
<sequence length="47" mass="5473">MGIAPRNDQDERLHPPPTMKENPGMKRRGYGSRKRLEVDGLGRQRDR</sequence>
<feature type="region of interest" description="Disordered" evidence="1">
    <location>
        <begin position="1"/>
        <end position="47"/>
    </location>
</feature>
<proteinExistence type="predicted"/>
<name>A0A450S263_9GAMM</name>
<reference evidence="2" key="1">
    <citation type="submission" date="2019-02" db="EMBL/GenBank/DDBJ databases">
        <authorList>
            <person name="Gruber-Vodicka R. H."/>
            <person name="Seah K. B. B."/>
        </authorList>
    </citation>
    <scope>NUCLEOTIDE SEQUENCE</scope>
    <source>
        <strain evidence="2">BECK_DK47</strain>
    </source>
</reference>
<evidence type="ECO:0000313" key="2">
    <source>
        <dbReference type="EMBL" id="VFJ45736.1"/>
    </source>
</evidence>
<evidence type="ECO:0000256" key="1">
    <source>
        <dbReference type="SAM" id="MobiDB-lite"/>
    </source>
</evidence>
<dbReference type="EMBL" id="CAADEX010000011">
    <property type="protein sequence ID" value="VFJ45736.1"/>
    <property type="molecule type" value="Genomic_DNA"/>
</dbReference>
<protein>
    <submittedName>
        <fullName evidence="2">Uncharacterized protein</fullName>
    </submittedName>
</protein>
<accession>A0A450S263</accession>
<feature type="compositionally biased region" description="Basic and acidic residues" evidence="1">
    <location>
        <begin position="34"/>
        <end position="47"/>
    </location>
</feature>
<gene>
    <name evidence="2" type="ORF">BECKDK2373B_GA0170837_10111</name>
</gene>
<dbReference type="AlphaFoldDB" id="A0A450S263"/>